<dbReference type="InterPro" id="IPR011913">
    <property type="entry name" value="RfaE_dom_I"/>
</dbReference>
<evidence type="ECO:0000256" key="1">
    <source>
        <dbReference type="ARBA" id="ARBA00022679"/>
    </source>
</evidence>
<dbReference type="CDD" id="cd01172">
    <property type="entry name" value="RfaE_like"/>
    <property type="match status" value="1"/>
</dbReference>
<dbReference type="PANTHER" id="PTHR46969:SF1">
    <property type="entry name" value="BIFUNCTIONAL PROTEIN HLDE"/>
    <property type="match status" value="1"/>
</dbReference>
<dbReference type="Gene3D" id="3.40.1190.20">
    <property type="match status" value="1"/>
</dbReference>
<dbReference type="PATRIC" id="fig|795359.3.peg.129"/>
<dbReference type="GO" id="GO:0033785">
    <property type="term" value="F:heptose 7-phosphate kinase activity"/>
    <property type="evidence" value="ECO:0007669"/>
    <property type="project" value="TreeGrafter"/>
</dbReference>
<dbReference type="InterPro" id="IPR011611">
    <property type="entry name" value="PfkB_dom"/>
</dbReference>
<dbReference type="PANTHER" id="PTHR46969">
    <property type="entry name" value="BIFUNCTIONAL PROTEIN HLDE"/>
    <property type="match status" value="1"/>
</dbReference>
<dbReference type="GO" id="GO:0016773">
    <property type="term" value="F:phosphotransferase activity, alcohol group as acceptor"/>
    <property type="evidence" value="ECO:0007669"/>
    <property type="project" value="InterPro"/>
</dbReference>
<name>F8C2F5_THEGP</name>
<dbReference type="OrthoDB" id="9802794at2"/>
<dbReference type="STRING" id="795359.TOPB45_0129"/>
<keyword evidence="2" id="KW-0418">Kinase</keyword>
<dbReference type="GO" id="GO:0005829">
    <property type="term" value="C:cytosol"/>
    <property type="evidence" value="ECO:0007669"/>
    <property type="project" value="TreeGrafter"/>
</dbReference>
<dbReference type="EMBL" id="CP002829">
    <property type="protein sequence ID" value="AEH22245.1"/>
    <property type="molecule type" value="Genomic_DNA"/>
</dbReference>
<dbReference type="Proteomes" id="UP000006583">
    <property type="component" value="Chromosome"/>
</dbReference>
<keyword evidence="5" id="KW-1185">Reference proteome</keyword>
<evidence type="ECO:0000313" key="5">
    <source>
        <dbReference type="Proteomes" id="UP000006583"/>
    </source>
</evidence>
<gene>
    <name evidence="4" type="ordered locus">TOPB45_0129</name>
</gene>
<dbReference type="RefSeq" id="WP_013908945.1">
    <property type="nucleotide sequence ID" value="NC_015682.1"/>
</dbReference>
<evidence type="ECO:0000256" key="2">
    <source>
        <dbReference type="ARBA" id="ARBA00022777"/>
    </source>
</evidence>
<accession>F8C2F5</accession>
<reference evidence="4 5" key="1">
    <citation type="journal article" date="2013" name="Genome Announc.">
        <title>Complete genome sequence of the hyperthermophilic sulfate-reducing bacterium Thermodesulfobacterium geofontis OPF15T.</title>
        <authorList>
            <person name="Elkins J.G."/>
            <person name="Hamilton-Brehm S.D."/>
            <person name="Lucas S."/>
            <person name="Han J."/>
            <person name="Lapidus A."/>
            <person name="Cheng J.F."/>
            <person name="Goodwin L.A."/>
            <person name="Pitluck S."/>
            <person name="Peters L."/>
            <person name="Mikhailova N."/>
            <person name="Davenport K.W."/>
            <person name="Detter J.C."/>
            <person name="Han C.S."/>
            <person name="Tapia R."/>
            <person name="Land M.L."/>
            <person name="Hauser L."/>
            <person name="Kyrpides N.C."/>
            <person name="Ivanova N.N."/>
            <person name="Pagani I."/>
            <person name="Bruce D."/>
            <person name="Woyke T."/>
            <person name="Cottingham R.W."/>
        </authorList>
    </citation>
    <scope>NUCLEOTIDE SEQUENCE [LARGE SCALE GENOMIC DNA]</scope>
    <source>
        <strain evidence="4 5">OPF15</strain>
    </source>
</reference>
<protein>
    <submittedName>
        <fullName evidence="4">PfkB domain protein</fullName>
    </submittedName>
</protein>
<dbReference type="SUPFAM" id="SSF53613">
    <property type="entry name" value="Ribokinase-like"/>
    <property type="match status" value="1"/>
</dbReference>
<keyword evidence="1" id="KW-0808">Transferase</keyword>
<dbReference type="AlphaFoldDB" id="F8C2F5"/>
<dbReference type="GO" id="GO:0033786">
    <property type="term" value="F:heptose-1-phosphate adenylyltransferase activity"/>
    <property type="evidence" value="ECO:0007669"/>
    <property type="project" value="TreeGrafter"/>
</dbReference>
<proteinExistence type="predicted"/>
<dbReference type="Pfam" id="PF00294">
    <property type="entry name" value="PfkB"/>
    <property type="match status" value="1"/>
</dbReference>
<sequence>MQSFSLEKIEEKLKNVKLLVIGDCILDRYFVGEVNRISPEAPVPVFDLKEIYFSLGGAANVAANLRGLKVKVELMGVVGRDEHGKILKDLAKKEGIGIKGILEENSRPTTIKTRVIAQSQQLLRIDKEERKPISKNLEKKFQEIYEEILQEVDGVILSDYAKGMFLSESFCAWIVKEAKRKDKFLMVDPKSVEWKKYEGATSITPNYKEFKETAFKENLSQDNLKESAKILVEKYNLDFLVITLGKDGIFSYHPKEGAIYSPSQAKEVYDVSGAGDTVIASLGAFYAIGLPLKQILELANIAAGIVVGKIGTKPVYWEEIKNFIKENFKEKEGKKWAKFPI</sequence>
<feature type="domain" description="Carbohydrate kinase PfkB" evidence="3">
    <location>
        <begin position="17"/>
        <end position="313"/>
    </location>
</feature>
<dbReference type="NCBIfam" id="TIGR02198">
    <property type="entry name" value="rfaE_dom_I"/>
    <property type="match status" value="1"/>
</dbReference>
<dbReference type="eggNOG" id="COG2870">
    <property type="taxonomic scope" value="Bacteria"/>
</dbReference>
<evidence type="ECO:0000313" key="4">
    <source>
        <dbReference type="EMBL" id="AEH22245.1"/>
    </source>
</evidence>
<evidence type="ECO:0000259" key="3">
    <source>
        <dbReference type="Pfam" id="PF00294"/>
    </source>
</evidence>
<dbReference type="InterPro" id="IPR029056">
    <property type="entry name" value="Ribokinase-like"/>
</dbReference>
<organism evidence="4 5">
    <name type="scientific">Thermodesulfobacterium geofontis (strain OPF15)</name>
    <dbReference type="NCBI Taxonomy" id="795359"/>
    <lineage>
        <taxon>Bacteria</taxon>
        <taxon>Pseudomonadati</taxon>
        <taxon>Thermodesulfobacteriota</taxon>
        <taxon>Thermodesulfobacteria</taxon>
        <taxon>Thermodesulfobacteriales</taxon>
        <taxon>Thermodesulfobacteriaceae</taxon>
        <taxon>Thermodesulfobacterium</taxon>
    </lineage>
</organism>
<dbReference type="HOGENOM" id="CLU_021150_0_1_0"/>
<dbReference type="KEGG" id="top:TOPB45_0129"/>